<dbReference type="Proteomes" id="UP000319014">
    <property type="component" value="Unassembled WGS sequence"/>
</dbReference>
<dbReference type="PANTHER" id="PTHR45458:SF1">
    <property type="entry name" value="SHORT CHAIN DEHYDROGENASE"/>
    <property type="match status" value="1"/>
</dbReference>
<dbReference type="PRINTS" id="PR00080">
    <property type="entry name" value="SDRFAMILY"/>
</dbReference>
<gene>
    <name evidence="2" type="ORF">SAMN06265221_101155</name>
</gene>
<dbReference type="RefSeq" id="WP_142661275.1">
    <property type="nucleotide sequence ID" value="NZ_FXTK01000001.1"/>
</dbReference>
<dbReference type="PRINTS" id="PR00081">
    <property type="entry name" value="GDHRDH"/>
</dbReference>
<comment type="similarity">
    <text evidence="1">Belongs to the short-chain dehydrogenases/reductases (SDR) family.</text>
</comment>
<dbReference type="Gene3D" id="3.40.50.720">
    <property type="entry name" value="NAD(P)-binding Rossmann-like Domain"/>
    <property type="match status" value="1"/>
</dbReference>
<dbReference type="InterPro" id="IPR036291">
    <property type="entry name" value="NAD(P)-bd_dom_sf"/>
</dbReference>
<keyword evidence="3" id="KW-1185">Reference proteome</keyword>
<protein>
    <submittedName>
        <fullName evidence="2">NAD(P)-dependent dehydrogenase, short-chain alcohol dehydrogenase family</fullName>
    </submittedName>
</protein>
<reference evidence="2 3" key="1">
    <citation type="submission" date="2017-05" db="EMBL/GenBank/DDBJ databases">
        <authorList>
            <person name="Varghese N."/>
            <person name="Submissions S."/>
        </authorList>
    </citation>
    <scope>NUCLEOTIDE SEQUENCE [LARGE SCALE GENOMIC DNA]</scope>
    <source>
        <strain evidence="2 3">DSM 100094</strain>
    </source>
</reference>
<accession>A0A521AIP1</accession>
<name>A0A521AIP1_9RHOB</name>
<evidence type="ECO:0000256" key="1">
    <source>
        <dbReference type="RuleBase" id="RU000363"/>
    </source>
</evidence>
<dbReference type="AlphaFoldDB" id="A0A521AIP1"/>
<proteinExistence type="inferred from homology"/>
<dbReference type="Pfam" id="PF00106">
    <property type="entry name" value="adh_short"/>
    <property type="match status" value="1"/>
</dbReference>
<dbReference type="InterPro" id="IPR002347">
    <property type="entry name" value="SDR_fam"/>
</dbReference>
<dbReference type="GO" id="GO:0016616">
    <property type="term" value="F:oxidoreductase activity, acting on the CH-OH group of donors, NAD or NADP as acceptor"/>
    <property type="evidence" value="ECO:0007669"/>
    <property type="project" value="TreeGrafter"/>
</dbReference>
<organism evidence="2 3">
    <name type="scientific">Paracoccus laeviglucosivorans</name>
    <dbReference type="NCBI Taxonomy" id="1197861"/>
    <lineage>
        <taxon>Bacteria</taxon>
        <taxon>Pseudomonadati</taxon>
        <taxon>Pseudomonadota</taxon>
        <taxon>Alphaproteobacteria</taxon>
        <taxon>Rhodobacterales</taxon>
        <taxon>Paracoccaceae</taxon>
        <taxon>Paracoccus</taxon>
    </lineage>
</organism>
<dbReference type="EMBL" id="FXTK01000001">
    <property type="protein sequence ID" value="SMO34621.1"/>
    <property type="molecule type" value="Genomic_DNA"/>
</dbReference>
<dbReference type="OrthoDB" id="109589at2"/>
<evidence type="ECO:0000313" key="3">
    <source>
        <dbReference type="Proteomes" id="UP000319014"/>
    </source>
</evidence>
<dbReference type="PANTHER" id="PTHR45458">
    <property type="entry name" value="SHORT-CHAIN DEHYDROGENASE/REDUCTASE SDR"/>
    <property type="match status" value="1"/>
</dbReference>
<dbReference type="SUPFAM" id="SSF51735">
    <property type="entry name" value="NAD(P)-binding Rossmann-fold domains"/>
    <property type="match status" value="1"/>
</dbReference>
<sequence length="214" mass="22227">MQAVVTGANRGIGAGLLARMQGRGDQVIGTSRKPSAGLVECDVARPDGFGALVGALDARPLDLLVCNAGVYLDSGQTLANGYSPQDWADTFAVNVTGVFLTVQALLPALQMGRGKIAIISSLMGSDQRAPGGSYIYRASKAAALNLGRNLATDLRKDGIAVGVYHPGWVRTEMGGSGADISLEQSVGGLIERFDALDMTHSGCFEAWNGDALPF</sequence>
<dbReference type="InterPro" id="IPR052184">
    <property type="entry name" value="SDR_enzymes"/>
</dbReference>
<evidence type="ECO:0000313" key="2">
    <source>
        <dbReference type="EMBL" id="SMO34621.1"/>
    </source>
</evidence>